<feature type="region of interest" description="Disordered" evidence="1">
    <location>
        <begin position="132"/>
        <end position="163"/>
    </location>
</feature>
<dbReference type="Pfam" id="PF13621">
    <property type="entry name" value="Cupin_8"/>
    <property type="match status" value="1"/>
</dbReference>
<feature type="domain" description="JmjC" evidence="2">
    <location>
        <begin position="300"/>
        <end position="480"/>
    </location>
</feature>
<dbReference type="PANTHER" id="PTHR12480">
    <property type="entry name" value="ARGININE DEMETHYLASE AND LYSYL-HYDROXYLASE JMJD"/>
    <property type="match status" value="1"/>
</dbReference>
<dbReference type="Proteomes" id="UP000291116">
    <property type="component" value="Unassembled WGS sequence"/>
</dbReference>
<protein>
    <recommendedName>
        <fullName evidence="2">JmjC domain-containing protein</fullName>
    </recommendedName>
</protein>
<dbReference type="InterPro" id="IPR036047">
    <property type="entry name" value="F-box-like_dom_sf"/>
</dbReference>
<dbReference type="InterPro" id="IPR003347">
    <property type="entry name" value="JmjC_dom"/>
</dbReference>
<feature type="region of interest" description="Disordered" evidence="1">
    <location>
        <begin position="533"/>
        <end position="581"/>
    </location>
</feature>
<feature type="compositionally biased region" description="Low complexity" evidence="1">
    <location>
        <begin position="136"/>
        <end position="145"/>
    </location>
</feature>
<organism evidence="3 4">
    <name type="scientific">Pseudo-nitzschia multistriata</name>
    <dbReference type="NCBI Taxonomy" id="183589"/>
    <lineage>
        <taxon>Eukaryota</taxon>
        <taxon>Sar</taxon>
        <taxon>Stramenopiles</taxon>
        <taxon>Ochrophyta</taxon>
        <taxon>Bacillariophyta</taxon>
        <taxon>Bacillariophyceae</taxon>
        <taxon>Bacillariophycidae</taxon>
        <taxon>Bacillariales</taxon>
        <taxon>Bacillariaceae</taxon>
        <taxon>Pseudo-nitzschia</taxon>
    </lineage>
</organism>
<dbReference type="SUPFAM" id="SSF51197">
    <property type="entry name" value="Clavaminate synthase-like"/>
    <property type="match status" value="1"/>
</dbReference>
<evidence type="ECO:0000313" key="3">
    <source>
        <dbReference type="EMBL" id="VEU39297.1"/>
    </source>
</evidence>
<keyword evidence="4" id="KW-1185">Reference proteome</keyword>
<sequence>MAEGKKKASLKRPKRVRLQDFTCIEDPHPYGCLPGGNRFFGTPSSSSPKSTDVSKRKAEDVFDDKVWQQIISFCDGCSFGRLVQSSRYLYVVGHQPELWRDQVLRKCDAEKLVISRVGPSWKDTYVRMFHDKNHRNNNSDNNSSKNETETDGASAYRPHRPMRMPNVYSDDIYRSHLCRSFAIPPAWLKSQDASTEGTQQHWHREVDNIAVDDLNAETFFANYEEKNQPVVVSGAANGSAVEKWKEWDYLTSKNTKDSYRSTSGAAPLPGNFSLEAYRDYTVSTRYLEESPLYLFDRTAFASNREWGDDFFPDFYEKCPYWDPSGEFGHDMLQYLGEKERPDHTWVIMGPKRSGSVFHIDPNATHAWNACIRGRKRWIFYPPGQPPPGVFPSADGDEVALPLSVGEWIIQYWKEHTEQYRKRPVDQRPMECTTHPGDVVFVPHGWWHSVVNLDDSNIAITHNYVSPSNLGNALKFFVEKQDQISGCRDRKESIKPEYIHGELVKALAIKEPDHLNRAMKQTGWTCRAWEETPKSDETVITDDDEHSSSSNKNRNKRKIDSVQGGNEQGTNKAEELPTSVMSKTEKVPAFSFSFL</sequence>
<dbReference type="OrthoDB" id="424465at2759"/>
<gene>
    <name evidence="3" type="ORF">PSNMU_V1.4_AUG-EV-PASAV3_0061600</name>
</gene>
<dbReference type="GO" id="GO:0000987">
    <property type="term" value="F:cis-regulatory region sequence-specific DNA binding"/>
    <property type="evidence" value="ECO:0007669"/>
    <property type="project" value="TreeGrafter"/>
</dbReference>
<dbReference type="InterPro" id="IPR050910">
    <property type="entry name" value="JMJD6_ArgDemeth/LysHydrox"/>
</dbReference>
<dbReference type="Gene3D" id="2.60.120.650">
    <property type="entry name" value="Cupin"/>
    <property type="match status" value="1"/>
</dbReference>
<dbReference type="PROSITE" id="PS51184">
    <property type="entry name" value="JMJC"/>
    <property type="match status" value="1"/>
</dbReference>
<dbReference type="InterPro" id="IPR041667">
    <property type="entry name" value="Cupin_8"/>
</dbReference>
<proteinExistence type="predicted"/>
<dbReference type="SMART" id="SM00558">
    <property type="entry name" value="JmjC"/>
    <property type="match status" value="1"/>
</dbReference>
<reference evidence="3 4" key="1">
    <citation type="submission" date="2019-01" db="EMBL/GenBank/DDBJ databases">
        <authorList>
            <person name="Ferrante I. M."/>
        </authorList>
    </citation>
    <scope>NUCLEOTIDE SEQUENCE [LARGE SCALE GENOMIC DNA]</scope>
    <source>
        <strain evidence="3 4">B856</strain>
    </source>
</reference>
<dbReference type="EMBL" id="CAACVS010000214">
    <property type="protein sequence ID" value="VEU39297.1"/>
    <property type="molecule type" value="Genomic_DNA"/>
</dbReference>
<evidence type="ECO:0000259" key="2">
    <source>
        <dbReference type="PROSITE" id="PS51184"/>
    </source>
</evidence>
<dbReference type="AlphaFoldDB" id="A0A448ZB63"/>
<name>A0A448ZB63_9STRA</name>
<dbReference type="SUPFAM" id="SSF81383">
    <property type="entry name" value="F-box domain"/>
    <property type="match status" value="1"/>
</dbReference>
<evidence type="ECO:0000256" key="1">
    <source>
        <dbReference type="SAM" id="MobiDB-lite"/>
    </source>
</evidence>
<dbReference type="PANTHER" id="PTHR12480:SF21">
    <property type="entry name" value="JMJC DOMAIN-CONTAINING PROTEIN 8"/>
    <property type="match status" value="1"/>
</dbReference>
<evidence type="ECO:0000313" key="4">
    <source>
        <dbReference type="Proteomes" id="UP000291116"/>
    </source>
</evidence>
<accession>A0A448ZB63</accession>
<dbReference type="GO" id="GO:0005634">
    <property type="term" value="C:nucleus"/>
    <property type="evidence" value="ECO:0007669"/>
    <property type="project" value="TreeGrafter"/>
</dbReference>